<evidence type="ECO:0000313" key="1">
    <source>
        <dbReference type="EMBL" id="RMZ96003.1"/>
    </source>
</evidence>
<evidence type="ECO:0000313" key="2">
    <source>
        <dbReference type="Proteomes" id="UP000276133"/>
    </source>
</evidence>
<gene>
    <name evidence="1" type="ORF">BpHYR1_013752</name>
</gene>
<proteinExistence type="predicted"/>
<accession>A0A3M7PAE4</accession>
<keyword evidence="2" id="KW-1185">Reference proteome</keyword>
<protein>
    <submittedName>
        <fullName evidence="1">Uncharacterized protein</fullName>
    </submittedName>
</protein>
<sequence length="60" mass="6882">MHNTHTLVQNNFLISLGSKVSRLLENLGKIGSIFQIKSTKNLQMLIFCLFKFCQQLLEEA</sequence>
<dbReference type="Proteomes" id="UP000276133">
    <property type="component" value="Unassembled WGS sequence"/>
</dbReference>
<reference evidence="1 2" key="1">
    <citation type="journal article" date="2018" name="Sci. Rep.">
        <title>Genomic signatures of local adaptation to the degree of environmental predictability in rotifers.</title>
        <authorList>
            <person name="Franch-Gras L."/>
            <person name="Hahn C."/>
            <person name="Garcia-Roger E.M."/>
            <person name="Carmona M.J."/>
            <person name="Serra M."/>
            <person name="Gomez A."/>
        </authorList>
    </citation>
    <scope>NUCLEOTIDE SEQUENCE [LARGE SCALE GENOMIC DNA]</scope>
    <source>
        <strain evidence="1">HYR1</strain>
    </source>
</reference>
<name>A0A3M7PAE4_BRAPC</name>
<dbReference type="AlphaFoldDB" id="A0A3M7PAE4"/>
<organism evidence="1 2">
    <name type="scientific">Brachionus plicatilis</name>
    <name type="common">Marine rotifer</name>
    <name type="synonym">Brachionus muelleri</name>
    <dbReference type="NCBI Taxonomy" id="10195"/>
    <lineage>
        <taxon>Eukaryota</taxon>
        <taxon>Metazoa</taxon>
        <taxon>Spiralia</taxon>
        <taxon>Gnathifera</taxon>
        <taxon>Rotifera</taxon>
        <taxon>Eurotatoria</taxon>
        <taxon>Monogononta</taxon>
        <taxon>Pseudotrocha</taxon>
        <taxon>Ploima</taxon>
        <taxon>Brachionidae</taxon>
        <taxon>Brachionus</taxon>
    </lineage>
</organism>
<comment type="caution">
    <text evidence="1">The sequence shown here is derived from an EMBL/GenBank/DDBJ whole genome shotgun (WGS) entry which is preliminary data.</text>
</comment>
<dbReference type="EMBL" id="REGN01012316">
    <property type="protein sequence ID" value="RMZ96003.1"/>
    <property type="molecule type" value="Genomic_DNA"/>
</dbReference>